<name>A0A523XJP0_UNCT6</name>
<dbReference type="NCBIfam" id="NF004359">
    <property type="entry name" value="PRK05738.1-3"/>
    <property type="match status" value="1"/>
</dbReference>
<dbReference type="FunFam" id="3.30.70.330:FF:000001">
    <property type="entry name" value="50S ribosomal protein L23"/>
    <property type="match status" value="1"/>
</dbReference>
<dbReference type="EMBL" id="SOIP01000417">
    <property type="protein sequence ID" value="TET79467.1"/>
    <property type="molecule type" value="Genomic_DNA"/>
</dbReference>
<proteinExistence type="inferred from homology"/>
<dbReference type="SUPFAM" id="SSF54189">
    <property type="entry name" value="Ribosomal proteins S24e, L23 and L15e"/>
    <property type="match status" value="1"/>
</dbReference>
<protein>
    <recommendedName>
        <fullName evidence="6">Large ribosomal subunit protein uL23</fullName>
    </recommendedName>
</protein>
<accession>A0A523XJP0</accession>
<dbReference type="InterPro" id="IPR013025">
    <property type="entry name" value="Ribosomal_uL23-like"/>
</dbReference>
<dbReference type="GO" id="GO:1990904">
    <property type="term" value="C:ribonucleoprotein complex"/>
    <property type="evidence" value="ECO:0007669"/>
    <property type="project" value="UniProtKB-KW"/>
</dbReference>
<comment type="caution">
    <text evidence="8">The sequence shown here is derived from an EMBL/GenBank/DDBJ whole genome shotgun (WGS) entry which is preliminary data.</text>
</comment>
<evidence type="ECO:0000256" key="1">
    <source>
        <dbReference type="ARBA" id="ARBA00006700"/>
    </source>
</evidence>
<dbReference type="GO" id="GO:0005840">
    <property type="term" value="C:ribosome"/>
    <property type="evidence" value="ECO:0007669"/>
    <property type="project" value="UniProtKB-KW"/>
</dbReference>
<keyword evidence="2 6" id="KW-0699">rRNA-binding</keyword>
<evidence type="ECO:0000313" key="7">
    <source>
        <dbReference type="EMBL" id="TET47028.1"/>
    </source>
</evidence>
<reference evidence="9 10" key="1">
    <citation type="submission" date="2019-03" db="EMBL/GenBank/DDBJ databases">
        <title>Metabolic potential of uncultured bacteria and archaea associated with petroleum seepage in deep-sea sediments.</title>
        <authorList>
            <person name="Dong X."/>
            <person name="Hubert C."/>
        </authorList>
    </citation>
    <scope>NUCLEOTIDE SEQUENCE [LARGE SCALE GENOMIC DNA]</scope>
    <source>
        <strain evidence="8">E29_bin36</strain>
        <strain evidence="7">E44_bin18</strain>
    </source>
</reference>
<dbReference type="PANTHER" id="PTHR11620">
    <property type="entry name" value="60S RIBOSOMAL PROTEIN L23A"/>
    <property type="match status" value="1"/>
</dbReference>
<evidence type="ECO:0000256" key="6">
    <source>
        <dbReference type="HAMAP-Rule" id="MF_01369"/>
    </source>
</evidence>
<gene>
    <name evidence="6" type="primary">rplW</name>
    <name evidence="8" type="ORF">E3J38_07155</name>
    <name evidence="7" type="ORF">E3J62_02670</name>
</gene>
<dbReference type="HAMAP" id="MF_01369_B">
    <property type="entry name" value="Ribosomal_uL23_B"/>
    <property type="match status" value="1"/>
</dbReference>
<dbReference type="Proteomes" id="UP000315534">
    <property type="component" value="Unassembled WGS sequence"/>
</dbReference>
<evidence type="ECO:0000313" key="8">
    <source>
        <dbReference type="EMBL" id="TET79467.1"/>
    </source>
</evidence>
<dbReference type="AlphaFoldDB" id="A0A523XJP0"/>
<dbReference type="InterPro" id="IPR012677">
    <property type="entry name" value="Nucleotide-bd_a/b_plait_sf"/>
</dbReference>
<dbReference type="Proteomes" id="UP000315525">
    <property type="component" value="Unassembled WGS sequence"/>
</dbReference>
<dbReference type="Gene3D" id="3.30.70.330">
    <property type="match status" value="1"/>
</dbReference>
<keyword evidence="5 6" id="KW-0687">Ribonucleoprotein</keyword>
<dbReference type="NCBIfam" id="NF004366">
    <property type="entry name" value="PRK05738.3-2"/>
    <property type="match status" value="1"/>
</dbReference>
<evidence type="ECO:0000313" key="10">
    <source>
        <dbReference type="Proteomes" id="UP000315534"/>
    </source>
</evidence>
<sequence length="96" mass="11180">MKDARNIILRPVLTEKAVGLKETQNKYCFEVSRKANKLEIKSAVEELFKVQVLSVRVLTSRGKKRRMGRFEGKRPDWKKAICKLREGDRIEIFEGS</sequence>
<keyword evidence="4 6" id="KW-0689">Ribosomal protein</keyword>
<evidence type="ECO:0000256" key="3">
    <source>
        <dbReference type="ARBA" id="ARBA00022884"/>
    </source>
</evidence>
<dbReference type="InterPro" id="IPR012678">
    <property type="entry name" value="Ribosomal_uL23/eL15/eS24_sf"/>
</dbReference>
<evidence type="ECO:0000256" key="5">
    <source>
        <dbReference type="ARBA" id="ARBA00023274"/>
    </source>
</evidence>
<evidence type="ECO:0000313" key="9">
    <source>
        <dbReference type="Proteomes" id="UP000315525"/>
    </source>
</evidence>
<dbReference type="NCBIfam" id="NF004363">
    <property type="entry name" value="PRK05738.2-4"/>
    <property type="match status" value="1"/>
</dbReference>
<keyword evidence="3 6" id="KW-0694">RNA-binding</keyword>
<evidence type="ECO:0000256" key="4">
    <source>
        <dbReference type="ARBA" id="ARBA00022980"/>
    </source>
</evidence>
<organism evidence="8 10">
    <name type="scientific">candidate division TA06 bacterium</name>
    <dbReference type="NCBI Taxonomy" id="2250710"/>
    <lineage>
        <taxon>Bacteria</taxon>
        <taxon>Bacteria division TA06</taxon>
    </lineage>
</organism>
<dbReference type="Pfam" id="PF00276">
    <property type="entry name" value="Ribosomal_L23"/>
    <property type="match status" value="1"/>
</dbReference>
<dbReference type="GO" id="GO:0006412">
    <property type="term" value="P:translation"/>
    <property type="evidence" value="ECO:0007669"/>
    <property type="project" value="UniProtKB-UniRule"/>
</dbReference>
<dbReference type="GO" id="GO:0003735">
    <property type="term" value="F:structural constituent of ribosome"/>
    <property type="evidence" value="ECO:0007669"/>
    <property type="project" value="InterPro"/>
</dbReference>
<evidence type="ECO:0000256" key="2">
    <source>
        <dbReference type="ARBA" id="ARBA00022730"/>
    </source>
</evidence>
<comment type="subunit">
    <text evidence="6">Part of the 50S ribosomal subunit. Contacts protein L29, and trigger factor when it is bound to the ribosome.</text>
</comment>
<comment type="function">
    <text evidence="6">One of the early assembly proteins it binds 23S rRNA. One of the proteins that surrounds the polypeptide exit tunnel on the outside of the ribosome. Forms the main docking site for trigger factor binding to the ribosome.</text>
</comment>
<dbReference type="EMBL" id="SOJN01000036">
    <property type="protein sequence ID" value="TET47028.1"/>
    <property type="molecule type" value="Genomic_DNA"/>
</dbReference>
<comment type="similarity">
    <text evidence="1 6">Belongs to the universal ribosomal protein uL23 family.</text>
</comment>
<dbReference type="GO" id="GO:0019843">
    <property type="term" value="F:rRNA binding"/>
    <property type="evidence" value="ECO:0007669"/>
    <property type="project" value="UniProtKB-UniRule"/>
</dbReference>